<organism evidence="1 2">
    <name type="scientific">Dissostichus eleginoides</name>
    <name type="common">Patagonian toothfish</name>
    <name type="synonym">Dissostichus amissus</name>
    <dbReference type="NCBI Taxonomy" id="100907"/>
    <lineage>
        <taxon>Eukaryota</taxon>
        <taxon>Metazoa</taxon>
        <taxon>Chordata</taxon>
        <taxon>Craniata</taxon>
        <taxon>Vertebrata</taxon>
        <taxon>Euteleostomi</taxon>
        <taxon>Actinopterygii</taxon>
        <taxon>Neopterygii</taxon>
        <taxon>Teleostei</taxon>
        <taxon>Neoteleostei</taxon>
        <taxon>Acanthomorphata</taxon>
        <taxon>Eupercaria</taxon>
        <taxon>Perciformes</taxon>
        <taxon>Notothenioidei</taxon>
        <taxon>Nototheniidae</taxon>
        <taxon>Dissostichus</taxon>
    </lineage>
</organism>
<evidence type="ECO:0000313" key="1">
    <source>
        <dbReference type="EMBL" id="KAK1904751.1"/>
    </source>
</evidence>
<dbReference type="EMBL" id="JASDAP010000004">
    <property type="protein sequence ID" value="KAK1904751.1"/>
    <property type="molecule type" value="Genomic_DNA"/>
</dbReference>
<name>A0AAD9CPE2_DISEL</name>
<proteinExistence type="predicted"/>
<protein>
    <submittedName>
        <fullName evidence="1">Proton-coupled amino acid transporter 4</fullName>
    </submittedName>
</protein>
<dbReference type="AlphaFoldDB" id="A0AAD9CPE2"/>
<reference evidence="1" key="1">
    <citation type="submission" date="2023-04" db="EMBL/GenBank/DDBJ databases">
        <title>Chromosome-level genome of Chaenocephalus aceratus.</title>
        <authorList>
            <person name="Park H."/>
        </authorList>
    </citation>
    <scope>NUCLEOTIDE SEQUENCE</scope>
    <source>
        <strain evidence="1">DE</strain>
        <tissue evidence="1">Muscle</tissue>
    </source>
</reference>
<keyword evidence="2" id="KW-1185">Reference proteome</keyword>
<accession>A0AAD9CPE2</accession>
<gene>
    <name evidence="1" type="ORF">KUDE01_011932</name>
</gene>
<evidence type="ECO:0000313" key="2">
    <source>
        <dbReference type="Proteomes" id="UP001228049"/>
    </source>
</evidence>
<sequence>MINITCSLVFAYRSGLNMLAGRVQYRGEIICLEMVDEKHQPSSPLCSVEVSVALTTTLHAHQTSIYSLDLHRYMLSFDPVILIHFQNRVSVSDPVLLSDRGKSL</sequence>
<comment type="caution">
    <text evidence="1">The sequence shown here is derived from an EMBL/GenBank/DDBJ whole genome shotgun (WGS) entry which is preliminary data.</text>
</comment>
<dbReference type="Proteomes" id="UP001228049">
    <property type="component" value="Unassembled WGS sequence"/>
</dbReference>